<evidence type="ECO:0000313" key="1">
    <source>
        <dbReference type="EMBL" id="HGI42775.1"/>
    </source>
</evidence>
<dbReference type="AlphaFoldDB" id="A0A7C4B8C8"/>
<sequence length="226" mass="25010">MVLACTVFEVLREVSAEEVLSRLSGYSSARGEVEFMGHRVSLGVRVRDVAEAPRGVSGVFEETTLASVSIEGSVWRVPFQYRCGFRFVWSRGACYLLVLAGRRRARRVAEAMSYALFGEGGLVSHVYIPPEKLRRLYLAEDVTVKQLVVAGLEGDSTAVLYGRDLKASKLRERLAGGRETYVVYEDPRGVFGVSSWGLVVALSNMGEEELEEYVIETILPLVEPPP</sequence>
<gene>
    <name evidence="1" type="ORF">ENV17_00070</name>
</gene>
<dbReference type="EMBL" id="DTFI01000002">
    <property type="protein sequence ID" value="HGI42775.1"/>
    <property type="molecule type" value="Genomic_DNA"/>
</dbReference>
<proteinExistence type="predicted"/>
<accession>A0A7C4B8C8</accession>
<reference evidence="1" key="1">
    <citation type="journal article" date="2020" name="mSystems">
        <title>Genome- and Community-Level Interaction Insights into Carbon Utilization and Element Cycling Functions of Hydrothermarchaeota in Hydrothermal Sediment.</title>
        <authorList>
            <person name="Zhou Z."/>
            <person name="Liu Y."/>
            <person name="Xu W."/>
            <person name="Pan J."/>
            <person name="Luo Z.H."/>
            <person name="Li M."/>
        </authorList>
    </citation>
    <scope>NUCLEOTIDE SEQUENCE [LARGE SCALE GENOMIC DNA]</scope>
    <source>
        <strain evidence="1">SpSt-735</strain>
    </source>
</reference>
<organism evidence="1">
    <name type="scientific">Thermofilum pendens</name>
    <dbReference type="NCBI Taxonomy" id="2269"/>
    <lineage>
        <taxon>Archaea</taxon>
        <taxon>Thermoproteota</taxon>
        <taxon>Thermoprotei</taxon>
        <taxon>Thermofilales</taxon>
        <taxon>Thermofilaceae</taxon>
        <taxon>Thermofilum</taxon>
    </lineage>
</organism>
<comment type="caution">
    <text evidence="1">The sequence shown here is derived from an EMBL/GenBank/DDBJ whole genome shotgun (WGS) entry which is preliminary data.</text>
</comment>
<name>A0A7C4B8C8_THEPE</name>
<protein>
    <submittedName>
        <fullName evidence="1">Uncharacterized protein</fullName>
    </submittedName>
</protein>